<comment type="caution">
    <text evidence="3">The sequence shown here is derived from an EMBL/GenBank/DDBJ whole genome shotgun (WGS) entry which is preliminary data.</text>
</comment>
<accession>A0AAD2CJD8</accession>
<protein>
    <recommendedName>
        <fullName evidence="2">C2HC zinc finger plants domain-containing protein</fullName>
    </recommendedName>
</protein>
<feature type="domain" description="C2HC zinc finger plants" evidence="2">
    <location>
        <begin position="147"/>
        <end position="192"/>
    </location>
</feature>
<dbReference type="InterPro" id="IPR056971">
    <property type="entry name" value="Znf-C2HC_3"/>
</dbReference>
<proteinExistence type="predicted"/>
<name>A0AAD2CJD8_9STRA</name>
<gene>
    <name evidence="3" type="ORF">CYCCA115_LOCUS3405</name>
</gene>
<dbReference type="EMBL" id="CAKOGP040000291">
    <property type="protein sequence ID" value="CAJ1933662.1"/>
    <property type="molecule type" value="Genomic_DNA"/>
</dbReference>
<organism evidence="3 4">
    <name type="scientific">Cylindrotheca closterium</name>
    <dbReference type="NCBI Taxonomy" id="2856"/>
    <lineage>
        <taxon>Eukaryota</taxon>
        <taxon>Sar</taxon>
        <taxon>Stramenopiles</taxon>
        <taxon>Ochrophyta</taxon>
        <taxon>Bacillariophyta</taxon>
        <taxon>Bacillariophyceae</taxon>
        <taxon>Bacillariophycidae</taxon>
        <taxon>Bacillariales</taxon>
        <taxon>Bacillariaceae</taxon>
        <taxon>Cylindrotheca</taxon>
    </lineage>
</organism>
<feature type="compositionally biased region" description="Basic and acidic residues" evidence="1">
    <location>
        <begin position="30"/>
        <end position="48"/>
    </location>
</feature>
<feature type="region of interest" description="Disordered" evidence="1">
    <location>
        <begin position="1"/>
        <end position="48"/>
    </location>
</feature>
<feature type="compositionally biased region" description="Polar residues" evidence="1">
    <location>
        <begin position="1"/>
        <end position="26"/>
    </location>
</feature>
<reference evidence="3" key="1">
    <citation type="submission" date="2023-08" db="EMBL/GenBank/DDBJ databases">
        <authorList>
            <person name="Audoor S."/>
            <person name="Bilcke G."/>
        </authorList>
    </citation>
    <scope>NUCLEOTIDE SEQUENCE</scope>
</reference>
<evidence type="ECO:0000313" key="3">
    <source>
        <dbReference type="EMBL" id="CAJ1933662.1"/>
    </source>
</evidence>
<dbReference type="Proteomes" id="UP001295423">
    <property type="component" value="Unassembled WGS sequence"/>
</dbReference>
<evidence type="ECO:0000313" key="4">
    <source>
        <dbReference type="Proteomes" id="UP001295423"/>
    </source>
</evidence>
<dbReference type="AlphaFoldDB" id="A0AAD2CJD8"/>
<dbReference type="Pfam" id="PF25017">
    <property type="entry name" value="zf-C2HC_3"/>
    <property type="match status" value="1"/>
</dbReference>
<evidence type="ECO:0000259" key="2">
    <source>
        <dbReference type="Pfam" id="PF25017"/>
    </source>
</evidence>
<dbReference type="PANTHER" id="PTHR35513:SF1">
    <property type="entry name" value="OS02G0158600 PROTEIN"/>
    <property type="match status" value="1"/>
</dbReference>
<keyword evidence="4" id="KW-1185">Reference proteome</keyword>
<evidence type="ECO:0000256" key="1">
    <source>
        <dbReference type="SAM" id="MobiDB-lite"/>
    </source>
</evidence>
<dbReference type="PANTHER" id="PTHR35513">
    <property type="entry name" value="OS02G0158600 PROTEIN"/>
    <property type="match status" value="1"/>
</dbReference>
<sequence length="215" mass="24275">MGNEASASTSNSAYPFSSTHNEYNADTDTDTDKIAFTGDRKNQQSRSEEISSLIHFAESNYESRPNESLSALMEAMTLNSGPARATHAMKCIKVELERPENLGNAIHTDLFTKQHSSNDHRVSVQSMEPDKHQRIAQIVQNLLADRSTYLYQMGHQNILQQAMEDGSSVVCRHCNGMIPAKRWYQHQQYWCQVTANNLHTEIGESDDDVMCCNDE</sequence>